<dbReference type="Proteomes" id="UP000037392">
    <property type="component" value="Unassembled WGS sequence"/>
</dbReference>
<comment type="caution">
    <text evidence="1">The sequence shown here is derived from an EMBL/GenBank/DDBJ whole genome shotgun (WGS) entry which is preliminary data.</text>
</comment>
<evidence type="ECO:0000313" key="2">
    <source>
        <dbReference type="Proteomes" id="UP000037392"/>
    </source>
</evidence>
<gene>
    <name evidence="1" type="ORF">HMPREF9470_04894</name>
</gene>
<dbReference type="AlphaFoldDB" id="A0A0J9BLV9"/>
<organism evidence="1 2">
    <name type="scientific">[Clostridium] citroniae WAL-19142</name>
    <dbReference type="NCBI Taxonomy" id="742734"/>
    <lineage>
        <taxon>Bacteria</taxon>
        <taxon>Bacillati</taxon>
        <taxon>Bacillota</taxon>
        <taxon>Clostridia</taxon>
        <taxon>Lachnospirales</taxon>
        <taxon>Lachnospiraceae</taxon>
        <taxon>Enterocloster</taxon>
    </lineage>
</organism>
<accession>A0A0J9BLV9</accession>
<name>A0A0J9BLV9_9FIRM</name>
<reference evidence="1 2" key="1">
    <citation type="submission" date="2011-04" db="EMBL/GenBank/DDBJ databases">
        <title>The Genome Sequence of Clostridium citroniae WAL-19142.</title>
        <authorList>
            <consortium name="The Broad Institute Genome Sequencing Platform"/>
            <person name="Earl A."/>
            <person name="Ward D."/>
            <person name="Feldgarden M."/>
            <person name="Gevers D."/>
            <person name="Warren Y.A."/>
            <person name="Tyrrell K.L."/>
            <person name="Citron D.M."/>
            <person name="Goldstein E.J."/>
            <person name="Daigneault M."/>
            <person name="Allen-Vercoe E."/>
            <person name="Young S.K."/>
            <person name="Zeng Q."/>
            <person name="Gargeya S."/>
            <person name="Fitzgerald M."/>
            <person name="Haas B."/>
            <person name="Abouelleil A."/>
            <person name="Alvarado L."/>
            <person name="Arachchi H.M."/>
            <person name="Berlin A."/>
            <person name="Brown A."/>
            <person name="Chapman S.B."/>
            <person name="Chen Z."/>
            <person name="Dunbar C."/>
            <person name="Freedman E."/>
            <person name="Gearin G."/>
            <person name="Gellesch M."/>
            <person name="Goldberg J."/>
            <person name="Griggs A."/>
            <person name="Gujja S."/>
            <person name="Heilman E.R."/>
            <person name="Heiman D."/>
            <person name="Howarth C."/>
            <person name="Larson L."/>
            <person name="Lui A."/>
            <person name="MacDonald P.J."/>
            <person name="Mehta T."/>
            <person name="Montmayeur A."/>
            <person name="Murphy C."/>
            <person name="Neiman D."/>
            <person name="Pearson M."/>
            <person name="Priest M."/>
            <person name="Roberts A."/>
            <person name="Saif S."/>
            <person name="Shea T."/>
            <person name="Shenoy N."/>
            <person name="Sisk P."/>
            <person name="Stolte C."/>
            <person name="Sykes S."/>
            <person name="White J."/>
            <person name="Yandava C."/>
            <person name="Wortman J."/>
            <person name="Nusbaum C."/>
            <person name="Birren B."/>
        </authorList>
    </citation>
    <scope>NUCLEOTIDE SEQUENCE [LARGE SCALE GENOMIC DNA]</scope>
    <source>
        <strain evidence="1 2">WAL-19142</strain>
    </source>
</reference>
<dbReference type="PATRIC" id="fig|742734.4.peg.5243"/>
<dbReference type="GeneID" id="93166918"/>
<protein>
    <submittedName>
        <fullName evidence="1">Uncharacterized protein</fullName>
    </submittedName>
</protein>
<proteinExistence type="predicted"/>
<sequence length="56" mass="6618">MKYTVHYESKPGMWELHGGTKTVEANSEEEAIDKAYKLIKRDFFDRPRSGWHFSVN</sequence>
<dbReference type="EMBL" id="ADLK01000041">
    <property type="protein sequence ID" value="KMW14132.1"/>
    <property type="molecule type" value="Genomic_DNA"/>
</dbReference>
<dbReference type="RefSeq" id="WP_156200192.1">
    <property type="nucleotide sequence ID" value="NZ_KQ235884.1"/>
</dbReference>
<evidence type="ECO:0000313" key="1">
    <source>
        <dbReference type="EMBL" id="KMW14132.1"/>
    </source>
</evidence>